<organism evidence="4 5">
    <name type="scientific">Micractinium conductrix</name>
    <dbReference type="NCBI Taxonomy" id="554055"/>
    <lineage>
        <taxon>Eukaryota</taxon>
        <taxon>Viridiplantae</taxon>
        <taxon>Chlorophyta</taxon>
        <taxon>core chlorophytes</taxon>
        <taxon>Trebouxiophyceae</taxon>
        <taxon>Chlorellales</taxon>
        <taxon>Chlorellaceae</taxon>
        <taxon>Chlorella clade</taxon>
        <taxon>Micractinium</taxon>
    </lineage>
</organism>
<dbReference type="EMBL" id="LHPF02000001">
    <property type="protein sequence ID" value="PSC77027.1"/>
    <property type="molecule type" value="Genomic_DNA"/>
</dbReference>
<accession>A0A2P6VSH2</accession>
<sequence>MADLYDVAHFETGAYRRNATFLEDPEFSRALDCFVKGCADVLLQDESTGEILIGHRIVHPQPAWWFVGGRMRVGDTPQQSAARNVMRETRLDLAPSRFLGVCATSMLWQKRKQEPAGNGTGDIALTLLVRITPAERAAIDFHPAEYDQLMWVTPEALVTGEQYHPALRRAAQHVGSRKAYEALEAAVQSGADAAAVAAAAKKFVGLQHAARAMGDLPVPFVDLPQ</sequence>
<dbReference type="PROSITE" id="PS51462">
    <property type="entry name" value="NUDIX"/>
    <property type="match status" value="1"/>
</dbReference>
<protein>
    <submittedName>
        <fullName evidence="4">NUDIX hydrolase domain-like</fullName>
    </submittedName>
</protein>
<dbReference type="Proteomes" id="UP000239649">
    <property type="component" value="Unassembled WGS sequence"/>
</dbReference>
<feature type="domain" description="Nudix hydrolase" evidence="3">
    <location>
        <begin position="34"/>
        <end position="174"/>
    </location>
</feature>
<dbReference type="OrthoDB" id="447842at2759"/>
<keyword evidence="2" id="KW-0378">Hydrolase</keyword>
<dbReference type="SUPFAM" id="SSF55811">
    <property type="entry name" value="Nudix"/>
    <property type="match status" value="1"/>
</dbReference>
<comment type="cofactor">
    <cofactor evidence="1">
        <name>Mg(2+)</name>
        <dbReference type="ChEBI" id="CHEBI:18420"/>
    </cofactor>
</comment>
<proteinExistence type="predicted"/>
<dbReference type="AlphaFoldDB" id="A0A2P6VSH2"/>
<evidence type="ECO:0000256" key="2">
    <source>
        <dbReference type="ARBA" id="ARBA00022801"/>
    </source>
</evidence>
<comment type="caution">
    <text evidence="4">The sequence shown here is derived from an EMBL/GenBank/DDBJ whole genome shotgun (WGS) entry which is preliminary data.</text>
</comment>
<evidence type="ECO:0000259" key="3">
    <source>
        <dbReference type="PROSITE" id="PS51462"/>
    </source>
</evidence>
<reference evidence="4 5" key="1">
    <citation type="journal article" date="2018" name="Plant J.">
        <title>Genome sequences of Chlorella sorokiniana UTEX 1602 and Micractinium conductrix SAG 241.80: implications to maltose excretion by a green alga.</title>
        <authorList>
            <person name="Arriola M.B."/>
            <person name="Velmurugan N."/>
            <person name="Zhang Y."/>
            <person name="Plunkett M.H."/>
            <person name="Hondzo H."/>
            <person name="Barney B.M."/>
        </authorList>
    </citation>
    <scope>NUCLEOTIDE SEQUENCE [LARGE SCALE GENOMIC DNA]</scope>
    <source>
        <strain evidence="4 5">SAG 241.80</strain>
    </source>
</reference>
<dbReference type="Pfam" id="PF00293">
    <property type="entry name" value="NUDIX"/>
    <property type="match status" value="1"/>
</dbReference>
<evidence type="ECO:0000256" key="1">
    <source>
        <dbReference type="ARBA" id="ARBA00001946"/>
    </source>
</evidence>
<dbReference type="InterPro" id="IPR000086">
    <property type="entry name" value="NUDIX_hydrolase_dom"/>
</dbReference>
<dbReference type="InterPro" id="IPR015797">
    <property type="entry name" value="NUDIX_hydrolase-like_dom_sf"/>
</dbReference>
<dbReference type="PANTHER" id="PTHR43046">
    <property type="entry name" value="GDP-MANNOSE MANNOSYL HYDROLASE"/>
    <property type="match status" value="1"/>
</dbReference>
<dbReference type="Gene3D" id="3.90.79.10">
    <property type="entry name" value="Nucleoside Triphosphate Pyrophosphohydrolase"/>
    <property type="match status" value="1"/>
</dbReference>
<dbReference type="PANTHER" id="PTHR43046:SF13">
    <property type="entry name" value="NUDIX HYDROLASE DOMAIN-CONTAINING PROTEIN"/>
    <property type="match status" value="1"/>
</dbReference>
<evidence type="ECO:0000313" key="4">
    <source>
        <dbReference type="EMBL" id="PSC77027.1"/>
    </source>
</evidence>
<evidence type="ECO:0000313" key="5">
    <source>
        <dbReference type="Proteomes" id="UP000239649"/>
    </source>
</evidence>
<name>A0A2P6VSH2_9CHLO</name>
<dbReference type="GO" id="GO:0016787">
    <property type="term" value="F:hydrolase activity"/>
    <property type="evidence" value="ECO:0007669"/>
    <property type="project" value="UniProtKB-KW"/>
</dbReference>
<keyword evidence="5" id="KW-1185">Reference proteome</keyword>
<gene>
    <name evidence="4" type="primary">g830</name>
    <name evidence="4" type="ORF">C2E20_0830</name>
</gene>